<organism evidence="11 12">
    <name type="scientific">Cryptolaemus montrouzieri</name>
    <dbReference type="NCBI Taxonomy" id="559131"/>
    <lineage>
        <taxon>Eukaryota</taxon>
        <taxon>Metazoa</taxon>
        <taxon>Ecdysozoa</taxon>
        <taxon>Arthropoda</taxon>
        <taxon>Hexapoda</taxon>
        <taxon>Insecta</taxon>
        <taxon>Pterygota</taxon>
        <taxon>Neoptera</taxon>
        <taxon>Endopterygota</taxon>
        <taxon>Coleoptera</taxon>
        <taxon>Polyphaga</taxon>
        <taxon>Cucujiformia</taxon>
        <taxon>Coccinelloidea</taxon>
        <taxon>Coccinellidae</taxon>
        <taxon>Scymninae</taxon>
        <taxon>Scymnini</taxon>
        <taxon>Cryptolaemus</taxon>
    </lineage>
</organism>
<protein>
    <recommendedName>
        <fullName evidence="10">SMP-LTD domain-containing protein</fullName>
    </recommendedName>
</protein>
<keyword evidence="3" id="KW-0812">Transmembrane</keyword>
<keyword evidence="5" id="KW-1133">Transmembrane helix</keyword>
<dbReference type="GO" id="GO:0006869">
    <property type="term" value="P:lipid transport"/>
    <property type="evidence" value="ECO:0007669"/>
    <property type="project" value="UniProtKB-KW"/>
</dbReference>
<dbReference type="PANTHER" id="PTHR13466">
    <property type="entry name" value="TEX2 PROTEIN-RELATED"/>
    <property type="match status" value="1"/>
</dbReference>
<dbReference type="EMBL" id="JABFTP020000062">
    <property type="protein sequence ID" value="KAL3273248.1"/>
    <property type="molecule type" value="Genomic_DNA"/>
</dbReference>
<feature type="compositionally biased region" description="Basic and acidic residues" evidence="9">
    <location>
        <begin position="171"/>
        <end position="185"/>
    </location>
</feature>
<keyword evidence="6" id="KW-0445">Lipid transport</keyword>
<sequence length="563" mass="63816">MLKYEGWANEFPDPYHPSTYHVSLTQPVYLKLQGNFLRISNSTSKVPKRAMWNEVELKKSFSHQRIYNLLGAKVSLLPVGLAKIRHWSKKYPICIVISDEQLKFGDDMASKDTDDEKENSPPLSKGSGLSSKKKMSTISSPQRFSKLCAEQDNFYTDVDVSKSDTSSPIFEDEKPVAQDLEKSVEPDDENENPSILEESWSNCTLDESPTDTKIYLFGRTDREKEDWYRRLTAATHPQIPNTSKEAGELKKAASMESILKDSEYAVYMSSIIKAFKRKEEDSANKFSSDMIEIGNVSWINAFLGRILFDCMCDAVFTSKIRDRIHRKLATIRLPYFIEELSITELNLGKTSPLFKKISKPFVDDRGLWIDMEMTYEGLVVLTLMTKLNLMKLKQPPTGDKEVPNKSAIFHSDVDDSAESSSDEESIIFPNIPEVSSSSSGAQPPVNKSKKLMKMVDKIAESKFFQAATENKYIKKAMEGVSNTHLRLKVEVRAIEGTLVVNIPPPPSDRIWVGFKPVPELSLSAHPIVGERNITFMHVTNWIENKLIQEFQVSIKYCITNKSA</sequence>
<dbReference type="PANTHER" id="PTHR13466:SF0">
    <property type="entry name" value="SMP-LTD DOMAIN-CONTAINING PROTEIN"/>
    <property type="match status" value="1"/>
</dbReference>
<evidence type="ECO:0000256" key="9">
    <source>
        <dbReference type="SAM" id="MobiDB-lite"/>
    </source>
</evidence>
<dbReference type="AlphaFoldDB" id="A0ABD2N3R7"/>
<feature type="region of interest" description="Disordered" evidence="9">
    <location>
        <begin position="159"/>
        <end position="194"/>
    </location>
</feature>
<gene>
    <name evidence="11" type="ORF">HHI36_014702</name>
</gene>
<evidence type="ECO:0000313" key="11">
    <source>
        <dbReference type="EMBL" id="KAL3273248.1"/>
    </source>
</evidence>
<dbReference type="CDD" id="cd21675">
    <property type="entry name" value="SMP_TEX2"/>
    <property type="match status" value="1"/>
</dbReference>
<evidence type="ECO:0000259" key="10">
    <source>
        <dbReference type="PROSITE" id="PS51847"/>
    </source>
</evidence>
<evidence type="ECO:0000256" key="7">
    <source>
        <dbReference type="ARBA" id="ARBA00023121"/>
    </source>
</evidence>
<accession>A0ABD2N3R7</accession>
<keyword evidence="4" id="KW-0256">Endoplasmic reticulum</keyword>
<evidence type="ECO:0000313" key="12">
    <source>
        <dbReference type="Proteomes" id="UP001516400"/>
    </source>
</evidence>
<feature type="domain" description="SMP-LTD" evidence="10">
    <location>
        <begin position="292"/>
        <end position="563"/>
    </location>
</feature>
<feature type="compositionally biased region" description="Low complexity" evidence="9">
    <location>
        <begin position="120"/>
        <end position="130"/>
    </location>
</feature>
<keyword evidence="12" id="KW-1185">Reference proteome</keyword>
<evidence type="ECO:0000256" key="4">
    <source>
        <dbReference type="ARBA" id="ARBA00022824"/>
    </source>
</evidence>
<dbReference type="Proteomes" id="UP001516400">
    <property type="component" value="Unassembled WGS sequence"/>
</dbReference>
<dbReference type="InterPro" id="IPR031468">
    <property type="entry name" value="SMP_LBD"/>
</dbReference>
<dbReference type="GO" id="GO:0005789">
    <property type="term" value="C:endoplasmic reticulum membrane"/>
    <property type="evidence" value="ECO:0007669"/>
    <property type="project" value="UniProtKB-SubCell"/>
</dbReference>
<evidence type="ECO:0000256" key="6">
    <source>
        <dbReference type="ARBA" id="ARBA00023055"/>
    </source>
</evidence>
<keyword evidence="7" id="KW-0446">Lipid-binding</keyword>
<evidence type="ECO:0000256" key="3">
    <source>
        <dbReference type="ARBA" id="ARBA00022692"/>
    </source>
</evidence>
<evidence type="ECO:0000256" key="8">
    <source>
        <dbReference type="ARBA" id="ARBA00023136"/>
    </source>
</evidence>
<reference evidence="11 12" key="1">
    <citation type="journal article" date="2021" name="BMC Biol.">
        <title>Horizontally acquired antibacterial genes associated with adaptive radiation of ladybird beetles.</title>
        <authorList>
            <person name="Li H.S."/>
            <person name="Tang X.F."/>
            <person name="Huang Y.H."/>
            <person name="Xu Z.Y."/>
            <person name="Chen M.L."/>
            <person name="Du X.Y."/>
            <person name="Qiu B.Y."/>
            <person name="Chen P.T."/>
            <person name="Zhang W."/>
            <person name="Slipinski A."/>
            <person name="Escalona H.E."/>
            <person name="Waterhouse R.M."/>
            <person name="Zwick A."/>
            <person name="Pang H."/>
        </authorList>
    </citation>
    <scope>NUCLEOTIDE SEQUENCE [LARGE SCALE GENOMIC DNA]</scope>
    <source>
        <strain evidence="11">SYSU2018</strain>
    </source>
</reference>
<comment type="subcellular location">
    <subcellularLocation>
        <location evidence="1">Endoplasmic reticulum membrane</location>
    </subcellularLocation>
</comment>
<evidence type="ECO:0000256" key="1">
    <source>
        <dbReference type="ARBA" id="ARBA00004586"/>
    </source>
</evidence>
<proteinExistence type="predicted"/>
<keyword evidence="2" id="KW-0813">Transport</keyword>
<dbReference type="PROSITE" id="PS51847">
    <property type="entry name" value="SMP"/>
    <property type="match status" value="1"/>
</dbReference>
<keyword evidence="8" id="KW-0472">Membrane</keyword>
<name>A0ABD2N3R7_9CUCU</name>
<evidence type="ECO:0000256" key="5">
    <source>
        <dbReference type="ARBA" id="ARBA00022989"/>
    </source>
</evidence>
<comment type="caution">
    <text evidence="11">The sequence shown here is derived from an EMBL/GenBank/DDBJ whole genome shotgun (WGS) entry which is preliminary data.</text>
</comment>
<feature type="region of interest" description="Disordered" evidence="9">
    <location>
        <begin position="107"/>
        <end position="135"/>
    </location>
</feature>
<evidence type="ECO:0000256" key="2">
    <source>
        <dbReference type="ARBA" id="ARBA00022448"/>
    </source>
</evidence>
<dbReference type="GO" id="GO:0008289">
    <property type="term" value="F:lipid binding"/>
    <property type="evidence" value="ECO:0007669"/>
    <property type="project" value="UniProtKB-KW"/>
</dbReference>